<feature type="signal peptide" evidence="1">
    <location>
        <begin position="1"/>
        <end position="29"/>
    </location>
</feature>
<feature type="chain" id="PRO_5045656183" evidence="1">
    <location>
        <begin position="30"/>
        <end position="290"/>
    </location>
</feature>
<evidence type="ECO:0000256" key="1">
    <source>
        <dbReference type="SAM" id="SignalP"/>
    </source>
</evidence>
<keyword evidence="3" id="KW-1185">Reference proteome</keyword>
<evidence type="ECO:0000313" key="2">
    <source>
        <dbReference type="EMBL" id="MFI6505064.1"/>
    </source>
</evidence>
<gene>
    <name evidence="2" type="ORF">ACIBG2_47325</name>
</gene>
<organism evidence="2 3">
    <name type="scientific">Nonomuraea typhae</name>
    <dbReference type="NCBI Taxonomy" id="2603600"/>
    <lineage>
        <taxon>Bacteria</taxon>
        <taxon>Bacillati</taxon>
        <taxon>Actinomycetota</taxon>
        <taxon>Actinomycetes</taxon>
        <taxon>Streptosporangiales</taxon>
        <taxon>Streptosporangiaceae</taxon>
        <taxon>Nonomuraea</taxon>
    </lineage>
</organism>
<dbReference type="EMBL" id="JBITGY010000017">
    <property type="protein sequence ID" value="MFI6505064.1"/>
    <property type="molecule type" value="Genomic_DNA"/>
</dbReference>
<name>A0ABW7ZC17_9ACTN</name>
<comment type="caution">
    <text evidence="2">The sequence shown here is derived from an EMBL/GenBank/DDBJ whole genome shotgun (WGS) entry which is preliminary data.</text>
</comment>
<protein>
    <submittedName>
        <fullName evidence="2">Uncharacterized protein</fullName>
    </submittedName>
</protein>
<evidence type="ECO:0000313" key="3">
    <source>
        <dbReference type="Proteomes" id="UP001612741"/>
    </source>
</evidence>
<proteinExistence type="predicted"/>
<dbReference type="InterPro" id="IPR006311">
    <property type="entry name" value="TAT_signal"/>
</dbReference>
<reference evidence="2 3" key="1">
    <citation type="submission" date="2024-10" db="EMBL/GenBank/DDBJ databases">
        <title>The Natural Products Discovery Center: Release of the First 8490 Sequenced Strains for Exploring Actinobacteria Biosynthetic Diversity.</title>
        <authorList>
            <person name="Kalkreuter E."/>
            <person name="Kautsar S.A."/>
            <person name="Yang D."/>
            <person name="Bader C.D."/>
            <person name="Teijaro C.N."/>
            <person name="Fluegel L."/>
            <person name="Davis C.M."/>
            <person name="Simpson J.R."/>
            <person name="Lauterbach L."/>
            <person name="Steele A.D."/>
            <person name="Gui C."/>
            <person name="Meng S."/>
            <person name="Li G."/>
            <person name="Viehrig K."/>
            <person name="Ye F."/>
            <person name="Su P."/>
            <person name="Kiefer A.F."/>
            <person name="Nichols A."/>
            <person name="Cepeda A.J."/>
            <person name="Yan W."/>
            <person name="Fan B."/>
            <person name="Jiang Y."/>
            <person name="Adhikari A."/>
            <person name="Zheng C.-J."/>
            <person name="Schuster L."/>
            <person name="Cowan T.M."/>
            <person name="Smanski M.J."/>
            <person name="Chevrette M.G."/>
            <person name="De Carvalho L.P.S."/>
            <person name="Shen B."/>
        </authorList>
    </citation>
    <scope>NUCLEOTIDE SEQUENCE [LARGE SCALE GENOMIC DNA]</scope>
    <source>
        <strain evidence="2 3">NPDC050545</strain>
    </source>
</reference>
<sequence length="290" mass="28883">MRSRRHTIITATLSAATALALLGSLPGTAAAQSESSAQAQRRGLSGVVTVTLGEASVGNYQARTAFCPTGKKLISGGVTTSQLGGVAVMSRPSDTGAGWVVSGRTGNGNGNIGVGAWAVCADPPAGYEVVRTQYGSVPNGQRNRVACPAGKVIMSAGGEARGGLSGLNAVYPEADTSTGAYRAVAAGSTIATGGTSVGLVVVAVCSSPHANYQLTRHPAISANSGSYKSVSCPGLTANSAGLDVGNGFITSLIPAEPYSPAPSAGTPTWTFNGYVRGQSTVTFTPTLICS</sequence>
<accession>A0ABW7ZC17</accession>
<keyword evidence="1" id="KW-0732">Signal</keyword>
<dbReference type="PROSITE" id="PS51318">
    <property type="entry name" value="TAT"/>
    <property type="match status" value="1"/>
</dbReference>
<dbReference type="RefSeq" id="WP_397091073.1">
    <property type="nucleotide sequence ID" value="NZ_JBITGY010000017.1"/>
</dbReference>
<dbReference type="Proteomes" id="UP001612741">
    <property type="component" value="Unassembled WGS sequence"/>
</dbReference>